<keyword evidence="3" id="KW-1185">Reference proteome</keyword>
<dbReference type="PROSITE" id="PS50021">
    <property type="entry name" value="CH"/>
    <property type="match status" value="1"/>
</dbReference>
<dbReference type="InterPro" id="IPR013783">
    <property type="entry name" value="Ig-like_fold"/>
</dbReference>
<evidence type="ECO:0000259" key="1">
    <source>
        <dbReference type="PROSITE" id="PS50021"/>
    </source>
</evidence>
<evidence type="ECO:0000313" key="3">
    <source>
        <dbReference type="Proteomes" id="UP000593571"/>
    </source>
</evidence>
<accession>A0A7J8EIF2</accession>
<reference evidence="2 3" key="1">
    <citation type="journal article" date="2020" name="Nature">
        <title>Six reference-quality genomes reveal evolution of bat adaptations.</title>
        <authorList>
            <person name="Jebb D."/>
            <person name="Huang Z."/>
            <person name="Pippel M."/>
            <person name="Hughes G.M."/>
            <person name="Lavrichenko K."/>
            <person name="Devanna P."/>
            <person name="Winkler S."/>
            <person name="Jermiin L.S."/>
            <person name="Skirmuntt E.C."/>
            <person name="Katzourakis A."/>
            <person name="Burkitt-Gray L."/>
            <person name="Ray D.A."/>
            <person name="Sullivan K.A.M."/>
            <person name="Roscito J.G."/>
            <person name="Kirilenko B.M."/>
            <person name="Davalos L.M."/>
            <person name="Corthals A.P."/>
            <person name="Power M.L."/>
            <person name="Jones G."/>
            <person name="Ransome R.D."/>
            <person name="Dechmann D.K.N."/>
            <person name="Locatelli A.G."/>
            <person name="Puechmaille S.J."/>
            <person name="Fedrigo O."/>
            <person name="Jarvis E.D."/>
            <person name="Hiller M."/>
            <person name="Vernes S.C."/>
            <person name="Myers E.W."/>
            <person name="Teeling E.C."/>
        </authorList>
    </citation>
    <scope>NUCLEOTIDE SEQUENCE [LARGE SCALE GENOMIC DNA]</scope>
    <source>
        <strain evidence="2">MRouAeg1</strain>
        <tissue evidence="2">Muscle</tissue>
    </source>
</reference>
<dbReference type="InterPro" id="IPR056343">
    <property type="entry name" value="CFAP47_dom"/>
</dbReference>
<dbReference type="Pfam" id="PF24529">
    <property type="entry name" value="CFAP47"/>
    <property type="match status" value="1"/>
</dbReference>
<keyword evidence="2" id="KW-0966">Cell projection</keyword>
<dbReference type="SUPFAM" id="SSF47576">
    <property type="entry name" value="Calponin-homology domain, CH-domain"/>
    <property type="match status" value="1"/>
</dbReference>
<dbReference type="GO" id="GO:0007288">
    <property type="term" value="P:sperm axoneme assembly"/>
    <property type="evidence" value="ECO:0007669"/>
    <property type="project" value="TreeGrafter"/>
</dbReference>
<dbReference type="EMBL" id="JACASE010000009">
    <property type="protein sequence ID" value="KAF6435193.1"/>
    <property type="molecule type" value="Genomic_DNA"/>
</dbReference>
<keyword evidence="2" id="KW-0282">Flagellum</keyword>
<name>A0A7J8EIF2_ROUAE</name>
<sequence length="3095" mass="350907">MDTPRGSLVPRDVESAKEMQLRVTPSEMKFQDTLAGRVYRLPVTIHNLGRTNQKIRFLEPAKPQFKLISNNQDKELASGLQMTAMVEYHPDKHEDISDQLFILIGNKAIEIPLIGLIPACQLEIESEVNFGTLVANSKVYCKEIRIINRGKAPGMFTTEYQGRLPIVIFPTDGIVEPKSSVIIKVDFCADQPRVVNEVAKVHLQGHPDIFLNIKVHVVEQIIELLNMSDDQKLECIHFGFAFFGTSKIEHALLYNNSPEPINWVAIMQNDTVGEELGTNIHQRTDVAVNNLTYLRKIKNIDITNFISCVPNEGRLLPYQKITVTFCFSPKLIADSKKDNDPSHRQDYAIFLRFDSVGSKDGFLRDDNSKIITSDRFQKLELALTGSGLPVILQFDTGRVLNFAPCLIGERSEITCVMQNPSKLLPVMYRFKKTAHFKVDPEKGKVDEGCMQNVVCSFIPHQVGVFKVKQLIEIIGPVADENFQSLSLKPFHQINLVFNSVCKPSAKKVVMKINPGISPFVCNPTGQFVVKDLAKYEEYAPVAMLQSTMTTIHNQCSNKEAVKDALIAFPNDRAASIRPGHPDKHFRTIFTNIPRYNYVDPDFSYTNSEKLKKKAHEDCYARYIKDLRSARLQRKAEILGKYEYDDKDIGLQPASGLKSPSLSESELEENLSSVGCKVNPYQLLSTRNMESKEARALGRKVLKGLKSDPSTPHEKQDCSLILTPKQIHQVIVGPSILNFGDICVNSTNTQPLHVINMLPMYIWIQLDINLEELRKTNQFSYVIPPTASTYISIVFQSPNAGKFWKSFTFTVNNIPGGHILVMAAVMPVRLELSSNELVLKPHGFLMKTCFRETVRLNNRQNYFVHFEWQPVNTSRGIAFSIRPIRGTVEPYSSLECEVTWQPGFSYPERGEFILHVDEGNTLTLKCVARLGHTKVLFLEPKILFNNSPQGLTTWKKVVLHNVGQNHAYFKVIIHRANDIHLKIGGTVEIADIEIIPDVFIFSGTYVGAIQAIPFLIKNKGVTRARVEFNLEDFEYFSMEFKDKSKEFTDSAFPDTYFFELEEKTSLECGLVFSPKEVAAYEFSFQVRINSFEASELYTQRHLSKSAVTPKATPLIRPCYVQATVLQAPLNLSSTDFTFVIPSYTMNPNKKVTITQNLVLFNTSTKDVQWTLDISNTGRLFKDGIFKLGVLSGILQPHTECNVSINFCPHHQRKYTVNIPMHLNNYSIRYQTLHLVGEITSPKLSFDPPFIFFTPVPLDVTTMMTINILPQNYIRDAILNVEIPPARLLDIDEEGHPLSVEFPKGRTITGSPTGVNVELTCCFSFKSSKPVSFFTHVLFYDNRDNRFLLPVTATAENCMLTTYPYIAVHRDMQDIIVRNDKDDSPVKATDNVSLPSREAELPSCAPPECKDAESAKKLFVGMEIIPEKLNSSKGKTSKKKGDRLMEKEKNLHFLPEEGTKAYDFFQKVVNAAETWFSLFGWPEGPHFLSIPKTIRRDVYKMQACSSASLSKRILQQNDFLRYNRTIYDVVRHLSGKMPDGINSSQSLPVDFNERVIQLHMQHSSLLDFLNAQGACIPHVLPEFLFEPEDYKKWIKISEKHSIVIDMTKFEAWSQRAWTDVFLQMYKVLVLSRVVPHSRKNLPSVYEQNSPKVNPPFASSNIYSDSERILLSWMNTNYENTRHIIWKNGQKGAIPSERWIVNFDKDLLDGLVFATQLGAYCPFLIESHFVHMYTKPKSPEQYFHNCLIIVNVLREIGFSMGIQASDICDPNPILMLMLCVYMYERLPTYLPKEMVTFQCTLHDTVTRQILLKNSSSKTLEYKATIIGRDAGDFSLSQPGNIVTLPPKNEINITLKFTSHFLHPAEASLLLISKPKNSTGGTTMIFALKGKVHNFKAIEIIKCKSPCYKWKQVTVKVKNTLNAAGNFKVILVESSTFISSTSQLIASGQYTNQNGDTAEDPAFAPKALKTSIRSTFIREFFCTTRTIHLGMKRTSNLELFFLPFDMLTRYCIIVLSNKQIGELIYIAEGKGTIPLPSGFLPVNCSTSHDYSSSPEEVFNEEEPVLYLKCKPHHILNVDLILPLTNEAKEKALAFAAQQQMSDLEYRRRLITGTMESSSIRVAIALLGLTRVETCTLFNISKLKTPKSILYTTELSLPEYFYVPNKIYIPQNPENQAKGLKPANKTVPDGCFSVPLQFVPLTPGRYPCKILLTSKYDVRLYYIEGVVDHECPEARFKFETPAFETLTQNIPISNKTKNKWKCQVTIEGEYFFGPTIVYVEPGETVLYPLTFKPLLECEITGKLTLQNEIDGMAHIFEMKGIGKKPVALEHIIVNCQVGMVEDKTIMVPNYTKTTVTYKVSSDLPMVWGNPHITIDPDSVLPYTLHINPRKRGLFKGKILFSIKSRQDDDSQKDLDQDEDEDQDIVPFFQKSLSELSHKINEEDLDDDSDLQVWYSLEIQIHPGKPVDVIEMKCIAMESTCFEIPLSNAKEKILHVKVKLSNPALNGLHEFELHPQECIDYAVCYSPASTGCTDESIVFQPDKALEFWYLLKFTVELPKTTTMPEIYCDLGKYFTQMIPLVNPTHETLELQVKNSNPDNFVLDTNKSSLNLSPHFTNNVPVHFHPSALGRSDHQASIIFHCAQFKEWKFLLSGIGLLPQPLEIERTTTHVHLKAFIVIAFKNPTKEDVLLNIILTNEEKPKNLTLGICCDSFLIETPAFKLNLRHTQGIALPPKGIINIPVMFVPKIMRLQKTMVIIQMMRANGKSWPIDNFDELSTDTKRTMGIDSGEIQTIQWIYPILGLPQAKHAKFPPVVVKCQSKKRVEEELNVMLTGDFLGENPILNVSDFIVAPRRHSYASYEDIDGIPIKREFEYEIIFESEVMKSNLRSSVALYLMKKSYNIRAEMITLAFNLIFSPTKPLRSEITLKIECITDGIWQFPIMLIATEPDVDDVINIEGAGLYKESVVDFTLTSRKRYAEPFTAYFLSGSDPEFFVKPQSGKLAPFDSDGTVIIVGFKPRMYGKKYKARLVIETEEMYSLYAVNGFPQVTKSPKDVKAKIDTTNKMLDSKPVPQRNFVCENINLVKTGVSSTVKGAPLMSKNK</sequence>
<comment type="caution">
    <text evidence="2">The sequence shown here is derived from an EMBL/GenBank/DDBJ whole genome shotgun (WGS) entry which is preliminary data.</text>
</comment>
<dbReference type="InterPro" id="IPR058952">
    <property type="entry name" value="Ig_CFAP47"/>
</dbReference>
<proteinExistence type="predicted"/>
<dbReference type="InterPro" id="IPR001715">
    <property type="entry name" value="CH_dom"/>
</dbReference>
<dbReference type="PANTHER" id="PTHR45912">
    <property type="entry name" value="CILIA- AND FLAGELLA-ASSOCIATED PROTEIN 47"/>
    <property type="match status" value="1"/>
</dbReference>
<dbReference type="InterPro" id="IPR036872">
    <property type="entry name" value="CH_dom_sf"/>
</dbReference>
<gene>
    <name evidence="2" type="ORF">HJG63_002745</name>
</gene>
<dbReference type="PANTHER" id="PTHR45912:SF3">
    <property type="entry name" value="CILIA- AND FLAGELLA-ASSOCIATED PROTEIN 47"/>
    <property type="match status" value="1"/>
</dbReference>
<keyword evidence="2" id="KW-0969">Cilium</keyword>
<protein>
    <submittedName>
        <fullName evidence="2">Cilia and flagella associated protein 47</fullName>
    </submittedName>
</protein>
<dbReference type="Gene3D" id="1.10.418.10">
    <property type="entry name" value="Calponin-like domain"/>
    <property type="match status" value="1"/>
</dbReference>
<dbReference type="Gene3D" id="2.60.40.10">
    <property type="entry name" value="Immunoglobulins"/>
    <property type="match status" value="5"/>
</dbReference>
<dbReference type="Proteomes" id="UP000593571">
    <property type="component" value="Unassembled WGS sequence"/>
</dbReference>
<evidence type="ECO:0000313" key="2">
    <source>
        <dbReference type="EMBL" id="KAF6435193.1"/>
    </source>
</evidence>
<dbReference type="Pfam" id="PF26579">
    <property type="entry name" value="Ig_CFAP47"/>
    <property type="match status" value="1"/>
</dbReference>
<dbReference type="GO" id="GO:0005929">
    <property type="term" value="C:cilium"/>
    <property type="evidence" value="ECO:0007669"/>
    <property type="project" value="TreeGrafter"/>
</dbReference>
<feature type="domain" description="Calponin-homology (CH)" evidence="1">
    <location>
        <begin position="1661"/>
        <end position="1784"/>
    </location>
</feature>
<organism evidence="2 3">
    <name type="scientific">Rousettus aegyptiacus</name>
    <name type="common">Egyptian fruit bat</name>
    <name type="synonym">Pteropus aegyptiacus</name>
    <dbReference type="NCBI Taxonomy" id="9407"/>
    <lineage>
        <taxon>Eukaryota</taxon>
        <taxon>Metazoa</taxon>
        <taxon>Chordata</taxon>
        <taxon>Craniata</taxon>
        <taxon>Vertebrata</taxon>
        <taxon>Euteleostomi</taxon>
        <taxon>Mammalia</taxon>
        <taxon>Eutheria</taxon>
        <taxon>Laurasiatheria</taxon>
        <taxon>Chiroptera</taxon>
        <taxon>Yinpterochiroptera</taxon>
        <taxon>Pteropodoidea</taxon>
        <taxon>Pteropodidae</taxon>
        <taxon>Rousettinae</taxon>
        <taxon>Rousettus</taxon>
    </lineage>
</organism>